<comment type="caution">
    <text evidence="1">The sequence shown here is derived from an EMBL/GenBank/DDBJ whole genome shotgun (WGS) entry which is preliminary data.</text>
</comment>
<evidence type="ECO:0000313" key="1">
    <source>
        <dbReference type="EMBL" id="RXT42943.1"/>
    </source>
</evidence>
<organism evidence="1 2">
    <name type="scientific">Bradyrhizobium betae</name>
    <dbReference type="NCBI Taxonomy" id="244734"/>
    <lineage>
        <taxon>Bacteria</taxon>
        <taxon>Pseudomonadati</taxon>
        <taxon>Pseudomonadota</taxon>
        <taxon>Alphaproteobacteria</taxon>
        <taxon>Hyphomicrobiales</taxon>
        <taxon>Nitrobacteraceae</taxon>
        <taxon>Bradyrhizobium</taxon>
    </lineage>
</organism>
<dbReference type="EMBL" id="MZXW01000031">
    <property type="protein sequence ID" value="RXT42943.1"/>
    <property type="molecule type" value="Genomic_DNA"/>
</dbReference>
<name>A0A4Q1UWK7_9BRAD</name>
<dbReference type="OrthoDB" id="8252875at2"/>
<accession>A0A4Q1UWK7</accession>
<sequence>MKNVSRRAGRWSLRSLAVGKLYQAAKDEKTSFARSLRLLRSWLSPQQRVQFDTKGYFDVVGCDTGKRYRIRRGMSANVHEIDEYGRLGTGRCFVPLGGLPHGDVMLAQKIALETDEARALNIANSFPGPVTWRIPRFSSERRSSRSSLSTELGQSRQ</sequence>
<dbReference type="Proteomes" id="UP000290819">
    <property type="component" value="Unassembled WGS sequence"/>
</dbReference>
<gene>
    <name evidence="1" type="ORF">B5V03_23585</name>
</gene>
<keyword evidence="2" id="KW-1185">Reference proteome</keyword>
<dbReference type="AlphaFoldDB" id="A0A4Q1UWK7"/>
<reference evidence="1 2" key="1">
    <citation type="submission" date="2017-03" db="EMBL/GenBank/DDBJ databases">
        <authorList>
            <person name="Safronova V.I."/>
            <person name="Sazanova A.L."/>
            <person name="Chirak E.R."/>
        </authorList>
    </citation>
    <scope>NUCLEOTIDE SEQUENCE [LARGE SCALE GENOMIC DNA]</scope>
    <source>
        <strain evidence="1 2">Opo-243</strain>
    </source>
</reference>
<proteinExistence type="predicted"/>
<protein>
    <submittedName>
        <fullName evidence="1">Uncharacterized protein</fullName>
    </submittedName>
</protein>
<evidence type="ECO:0000313" key="2">
    <source>
        <dbReference type="Proteomes" id="UP000290819"/>
    </source>
</evidence>